<dbReference type="PANTHER" id="PTHR44329">
    <property type="entry name" value="SERINE/THREONINE-PROTEIN KINASE TNNI3K-RELATED"/>
    <property type="match status" value="1"/>
</dbReference>
<feature type="region of interest" description="Disordered" evidence="6">
    <location>
        <begin position="385"/>
        <end position="413"/>
    </location>
</feature>
<dbReference type="EMBL" id="RWJN01000121">
    <property type="protein sequence ID" value="TCD66812.1"/>
    <property type="molecule type" value="Genomic_DNA"/>
</dbReference>
<evidence type="ECO:0000256" key="5">
    <source>
        <dbReference type="PROSITE-ProRule" id="PRU00169"/>
    </source>
</evidence>
<dbReference type="InterPro" id="IPR001245">
    <property type="entry name" value="Ser-Thr/Tyr_kinase_cat_dom"/>
</dbReference>
<reference evidence="9 10" key="1">
    <citation type="submission" date="2018-11" db="EMBL/GenBank/DDBJ databases">
        <title>Genome assembly of Steccherinum ochraceum LE-BIN_3174, the white-rot fungus of the Steccherinaceae family (The Residual Polyporoid clade, Polyporales, Basidiomycota).</title>
        <authorList>
            <person name="Fedorova T.V."/>
            <person name="Glazunova O.A."/>
            <person name="Landesman E.O."/>
            <person name="Moiseenko K.V."/>
            <person name="Psurtseva N.V."/>
            <person name="Savinova O.S."/>
            <person name="Shakhova N.V."/>
            <person name="Tyazhelova T.V."/>
            <person name="Vasina D.V."/>
        </authorList>
    </citation>
    <scope>NUCLEOTIDE SEQUENCE [LARGE SCALE GENOMIC DNA]</scope>
    <source>
        <strain evidence="9 10">LE-BIN_3174</strain>
    </source>
</reference>
<evidence type="ECO:0000259" key="7">
    <source>
        <dbReference type="PROSITE" id="PS50011"/>
    </source>
</evidence>
<dbReference type="STRING" id="92696.A0A4R0RI78"/>
<dbReference type="OrthoDB" id="2804215at2759"/>
<gene>
    <name evidence="9" type="ORF">EIP91_000948</name>
</gene>
<sequence>MDSDELSEKAQALITQVALTLQKESNSLLFLDQDTVSTLICCLQVLLDGTHPSHTAFISGHRHILRRLLVKICRDTGILPTTLFLTAVSCKHPLHSVAGGSFSDIYRAELHGEHVALKRLRVFQADPSHRASQFKAFCREALIWRQLRHPHILSFLGVDTRTFEPSGLHCMVSPWMDNGSIVNCMAEREVDRWVLDRWVFEVAEGLEYLHSERVVHGDLRGANILVDANLSIKLSDFGLAKFADASTASWGTHAAGALRWMAPEVLGGTQATLASDVYSFGCVCAEIYTGHRPFAHITNDAHVVVQIMKGARPEMPSILSSSASSSFGGVLRSLMITCWNGAPATRPTAHVLVETLRPGVAVKEEFGSGFAGIGRVATPESYLRMSSARDGNEDCERTKTKGTRPSSNVLGTSTVFRPLQPQSLPPLIIPSNPITTSSSSRRHRTASTSRPAPPPEPRVPQFEWTKSPLVLVIDDTPAFHDSASRVLEDFGCIVEWARDGAQAMGMCDWSKTIFDMVFMRLNGASATSLIRDYDKKVPIIALSPSSSKSESVLHNHYSRVGMNDVLSSSPSSARLLGVIEKHLSHLRKPSSSSSSTSLMSKMKQENDPQTTLTQAYRKRQVSISSEVSAGAATLTVKRSRAF</sequence>
<keyword evidence="2" id="KW-0547">Nucleotide-binding</keyword>
<dbReference type="InterPro" id="IPR011009">
    <property type="entry name" value="Kinase-like_dom_sf"/>
</dbReference>
<dbReference type="Proteomes" id="UP000292702">
    <property type="component" value="Unassembled WGS sequence"/>
</dbReference>
<feature type="compositionally biased region" description="Low complexity" evidence="6">
    <location>
        <begin position="429"/>
        <end position="439"/>
    </location>
</feature>
<dbReference type="PANTHER" id="PTHR44329:SF288">
    <property type="entry name" value="MITOGEN-ACTIVATED PROTEIN KINASE KINASE KINASE 20"/>
    <property type="match status" value="1"/>
</dbReference>
<evidence type="ECO:0000256" key="1">
    <source>
        <dbReference type="ARBA" id="ARBA00022679"/>
    </source>
</evidence>
<feature type="compositionally biased region" description="Polar residues" evidence="6">
    <location>
        <begin position="403"/>
        <end position="413"/>
    </location>
</feature>
<dbReference type="SUPFAM" id="SSF56112">
    <property type="entry name" value="Protein kinase-like (PK-like)"/>
    <property type="match status" value="1"/>
</dbReference>
<dbReference type="AlphaFoldDB" id="A0A4R0RI78"/>
<proteinExistence type="predicted"/>
<dbReference type="Gene3D" id="1.10.510.10">
    <property type="entry name" value="Transferase(Phosphotransferase) domain 1"/>
    <property type="match status" value="1"/>
</dbReference>
<organism evidence="9 10">
    <name type="scientific">Steccherinum ochraceum</name>
    <dbReference type="NCBI Taxonomy" id="92696"/>
    <lineage>
        <taxon>Eukaryota</taxon>
        <taxon>Fungi</taxon>
        <taxon>Dikarya</taxon>
        <taxon>Basidiomycota</taxon>
        <taxon>Agaricomycotina</taxon>
        <taxon>Agaricomycetes</taxon>
        <taxon>Polyporales</taxon>
        <taxon>Steccherinaceae</taxon>
        <taxon>Steccherinum</taxon>
    </lineage>
</organism>
<dbReference type="InterPro" id="IPR001789">
    <property type="entry name" value="Sig_transdc_resp-reg_receiver"/>
</dbReference>
<dbReference type="InterPro" id="IPR011006">
    <property type="entry name" value="CheY-like_superfamily"/>
</dbReference>
<dbReference type="PROSITE" id="PS00109">
    <property type="entry name" value="PROTEIN_KINASE_TYR"/>
    <property type="match status" value="1"/>
</dbReference>
<dbReference type="InterPro" id="IPR051681">
    <property type="entry name" value="Ser/Thr_Kinases-Pseudokinases"/>
</dbReference>
<dbReference type="InterPro" id="IPR008266">
    <property type="entry name" value="Tyr_kinase_AS"/>
</dbReference>
<dbReference type="PROSITE" id="PS50011">
    <property type="entry name" value="PROTEIN_KINASE_DOM"/>
    <property type="match status" value="1"/>
</dbReference>
<evidence type="ECO:0000256" key="3">
    <source>
        <dbReference type="ARBA" id="ARBA00022777"/>
    </source>
</evidence>
<keyword evidence="1" id="KW-0808">Transferase</keyword>
<evidence type="ECO:0000313" key="9">
    <source>
        <dbReference type="EMBL" id="TCD66812.1"/>
    </source>
</evidence>
<dbReference type="GO" id="GO:0005524">
    <property type="term" value="F:ATP binding"/>
    <property type="evidence" value="ECO:0007669"/>
    <property type="project" value="UniProtKB-KW"/>
</dbReference>
<feature type="compositionally biased region" description="Basic and acidic residues" evidence="6">
    <location>
        <begin position="390"/>
        <end position="399"/>
    </location>
</feature>
<dbReference type="GO" id="GO:0000160">
    <property type="term" value="P:phosphorelay signal transduction system"/>
    <property type="evidence" value="ECO:0007669"/>
    <property type="project" value="InterPro"/>
</dbReference>
<dbReference type="Pfam" id="PF07714">
    <property type="entry name" value="PK_Tyr_Ser-Thr"/>
    <property type="match status" value="1"/>
</dbReference>
<feature type="domain" description="Protein kinase" evidence="7">
    <location>
        <begin position="91"/>
        <end position="360"/>
    </location>
</feature>
<feature type="region of interest" description="Disordered" evidence="6">
    <location>
        <begin position="427"/>
        <end position="461"/>
    </location>
</feature>
<dbReference type="Pfam" id="PF00072">
    <property type="entry name" value="Response_reg"/>
    <property type="match status" value="1"/>
</dbReference>
<keyword evidence="4" id="KW-0067">ATP-binding</keyword>
<name>A0A4R0RI78_9APHY</name>
<evidence type="ECO:0000256" key="6">
    <source>
        <dbReference type="SAM" id="MobiDB-lite"/>
    </source>
</evidence>
<dbReference type="PROSITE" id="PS50110">
    <property type="entry name" value="RESPONSE_REGULATORY"/>
    <property type="match status" value="1"/>
</dbReference>
<dbReference type="SUPFAM" id="SSF52172">
    <property type="entry name" value="CheY-like"/>
    <property type="match status" value="1"/>
</dbReference>
<dbReference type="InterPro" id="IPR000719">
    <property type="entry name" value="Prot_kinase_dom"/>
</dbReference>
<dbReference type="GO" id="GO:0004674">
    <property type="term" value="F:protein serine/threonine kinase activity"/>
    <property type="evidence" value="ECO:0007669"/>
    <property type="project" value="TreeGrafter"/>
</dbReference>
<comment type="caution">
    <text evidence="9">The sequence shown here is derived from an EMBL/GenBank/DDBJ whole genome shotgun (WGS) entry which is preliminary data.</text>
</comment>
<accession>A0A4R0RI78</accession>
<comment type="caution">
    <text evidence="5">Lacks conserved residue(s) required for the propagation of feature annotation.</text>
</comment>
<feature type="domain" description="Response regulatory" evidence="8">
    <location>
        <begin position="469"/>
        <end position="583"/>
    </location>
</feature>
<dbReference type="SMART" id="SM00448">
    <property type="entry name" value="REC"/>
    <property type="match status" value="1"/>
</dbReference>
<evidence type="ECO:0000259" key="8">
    <source>
        <dbReference type="PROSITE" id="PS50110"/>
    </source>
</evidence>
<feature type="region of interest" description="Disordered" evidence="6">
    <location>
        <begin position="586"/>
        <end position="610"/>
    </location>
</feature>
<dbReference type="Gene3D" id="3.40.50.2300">
    <property type="match status" value="1"/>
</dbReference>
<feature type="compositionally biased region" description="Low complexity" evidence="6">
    <location>
        <begin position="589"/>
        <end position="601"/>
    </location>
</feature>
<evidence type="ECO:0000256" key="2">
    <source>
        <dbReference type="ARBA" id="ARBA00022741"/>
    </source>
</evidence>
<evidence type="ECO:0000313" key="10">
    <source>
        <dbReference type="Proteomes" id="UP000292702"/>
    </source>
</evidence>
<evidence type="ECO:0000256" key="4">
    <source>
        <dbReference type="ARBA" id="ARBA00022840"/>
    </source>
</evidence>
<protein>
    <submittedName>
        <fullName evidence="9">Uncharacterized protein</fullName>
    </submittedName>
</protein>
<keyword evidence="3" id="KW-0418">Kinase</keyword>
<keyword evidence="10" id="KW-1185">Reference proteome</keyword>